<keyword evidence="3" id="KW-1185">Reference proteome</keyword>
<gene>
    <name evidence="2" type="ORF">HNAJ_LOCUS10104</name>
</gene>
<evidence type="ECO:0000313" key="2">
    <source>
        <dbReference type="EMBL" id="VDO07177.1"/>
    </source>
</evidence>
<accession>A0A0R3TRA8</accession>
<organism evidence="4">
    <name type="scientific">Rodentolepis nana</name>
    <name type="common">Dwarf tapeworm</name>
    <name type="synonym">Hymenolepis nana</name>
    <dbReference type="NCBI Taxonomy" id="102285"/>
    <lineage>
        <taxon>Eukaryota</taxon>
        <taxon>Metazoa</taxon>
        <taxon>Spiralia</taxon>
        <taxon>Lophotrochozoa</taxon>
        <taxon>Platyhelminthes</taxon>
        <taxon>Cestoda</taxon>
        <taxon>Eucestoda</taxon>
        <taxon>Cyclophyllidea</taxon>
        <taxon>Hymenolepididae</taxon>
        <taxon>Rodentolepis</taxon>
    </lineage>
</organism>
<protein>
    <submittedName>
        <fullName evidence="4">DET1- and DDB1-associated protein 1</fullName>
    </submittedName>
</protein>
<sequence length="166" mass="18715">MASSAPDGTELLDILDPNNYVIGVVHIPPECDAKDLFISTSQKTLKKYFKKLAKHPEKKLRKVIPTSKVTQNFELFSEGPSSLCRMPFLGKSSQGGHCLRLLSVHRLQFQPYTTIDDCHEETGDDQETHETETEEASSQKRSRPDDLDVSKDVQPGKKRKTLNEES</sequence>
<name>A0A0R3TRA8_RODNA</name>
<feature type="region of interest" description="Disordered" evidence="1">
    <location>
        <begin position="117"/>
        <end position="166"/>
    </location>
</feature>
<reference evidence="4" key="1">
    <citation type="submission" date="2017-02" db="UniProtKB">
        <authorList>
            <consortium name="WormBaseParasite"/>
        </authorList>
    </citation>
    <scope>IDENTIFICATION</scope>
</reference>
<dbReference type="EMBL" id="UZAE01012880">
    <property type="protein sequence ID" value="VDO07177.1"/>
    <property type="molecule type" value="Genomic_DNA"/>
</dbReference>
<dbReference type="Proteomes" id="UP000278807">
    <property type="component" value="Unassembled WGS sequence"/>
</dbReference>
<feature type="compositionally biased region" description="Basic and acidic residues" evidence="1">
    <location>
        <begin position="117"/>
        <end position="131"/>
    </location>
</feature>
<reference evidence="2 3" key="2">
    <citation type="submission" date="2018-11" db="EMBL/GenBank/DDBJ databases">
        <authorList>
            <consortium name="Pathogen Informatics"/>
        </authorList>
    </citation>
    <scope>NUCLEOTIDE SEQUENCE [LARGE SCALE GENOMIC DNA]</scope>
</reference>
<dbReference type="WBParaSite" id="HNAJ_0001010901-mRNA-1">
    <property type="protein sequence ID" value="HNAJ_0001010901-mRNA-1"/>
    <property type="gene ID" value="HNAJ_0001010901"/>
</dbReference>
<dbReference type="AlphaFoldDB" id="A0A0R3TRA8"/>
<proteinExistence type="predicted"/>
<evidence type="ECO:0000313" key="4">
    <source>
        <dbReference type="WBParaSite" id="HNAJ_0001010901-mRNA-1"/>
    </source>
</evidence>
<dbReference type="OrthoDB" id="6222220at2759"/>
<evidence type="ECO:0000256" key="1">
    <source>
        <dbReference type="SAM" id="MobiDB-lite"/>
    </source>
</evidence>
<feature type="compositionally biased region" description="Basic and acidic residues" evidence="1">
    <location>
        <begin position="142"/>
        <end position="166"/>
    </location>
</feature>
<evidence type="ECO:0000313" key="3">
    <source>
        <dbReference type="Proteomes" id="UP000278807"/>
    </source>
</evidence>